<evidence type="ECO:0000256" key="1">
    <source>
        <dbReference type="ARBA" id="ARBA00004141"/>
    </source>
</evidence>
<feature type="transmembrane region" description="Helical" evidence="6">
    <location>
        <begin position="357"/>
        <end position="376"/>
    </location>
</feature>
<feature type="transmembrane region" description="Helical" evidence="6">
    <location>
        <begin position="171"/>
        <end position="194"/>
    </location>
</feature>
<feature type="transmembrane region" description="Helical" evidence="6">
    <location>
        <begin position="294"/>
        <end position="311"/>
    </location>
</feature>
<evidence type="ECO:0000256" key="5">
    <source>
        <dbReference type="ARBA" id="ARBA00023136"/>
    </source>
</evidence>
<keyword evidence="5 6" id="KW-0472">Membrane</keyword>
<feature type="transmembrane region" description="Helical" evidence="6">
    <location>
        <begin position="268"/>
        <end position="287"/>
    </location>
</feature>
<evidence type="ECO:0000256" key="2">
    <source>
        <dbReference type="ARBA" id="ARBA00007349"/>
    </source>
</evidence>
<evidence type="ECO:0000256" key="6">
    <source>
        <dbReference type="SAM" id="Phobius"/>
    </source>
</evidence>
<comment type="caution">
    <text evidence="7">The sequence shown here is derived from an EMBL/GenBank/DDBJ whole genome shotgun (WGS) entry which is preliminary data.</text>
</comment>
<dbReference type="PIRSF" id="PIRSF002457">
    <property type="entry name" value="DASS"/>
    <property type="match status" value="1"/>
</dbReference>
<proteinExistence type="inferred from homology"/>
<evidence type="ECO:0000256" key="4">
    <source>
        <dbReference type="ARBA" id="ARBA00022989"/>
    </source>
</evidence>
<accession>A0ABS3AVM1</accession>
<dbReference type="InterPro" id="IPR030676">
    <property type="entry name" value="CitT-rel"/>
</dbReference>
<organism evidence="7 8">
    <name type="scientific">Sulfobacillus acidophilus</name>
    <dbReference type="NCBI Taxonomy" id="53633"/>
    <lineage>
        <taxon>Bacteria</taxon>
        <taxon>Bacillati</taxon>
        <taxon>Bacillota</taxon>
        <taxon>Clostridia</taxon>
        <taxon>Eubacteriales</taxon>
        <taxon>Clostridiales Family XVII. Incertae Sedis</taxon>
        <taxon>Sulfobacillus</taxon>
    </lineage>
</organism>
<gene>
    <name evidence="7" type="ORF">JYT19_00690</name>
</gene>
<keyword evidence="3 6" id="KW-0812">Transmembrane</keyword>
<dbReference type="InterPro" id="IPR001898">
    <property type="entry name" value="SLC13A/DASS"/>
</dbReference>
<protein>
    <submittedName>
        <fullName evidence="7">DASS family sodium-coupled anion symporter</fullName>
    </submittedName>
</protein>
<feature type="transmembrane region" description="Helical" evidence="6">
    <location>
        <begin position="84"/>
        <end position="100"/>
    </location>
</feature>
<comment type="subcellular location">
    <subcellularLocation>
        <location evidence="1">Membrane</location>
        <topology evidence="1">Multi-pass membrane protein</topology>
    </subcellularLocation>
</comment>
<feature type="transmembrane region" description="Helical" evidence="6">
    <location>
        <begin position="406"/>
        <end position="423"/>
    </location>
</feature>
<dbReference type="Proteomes" id="UP000765003">
    <property type="component" value="Unassembled WGS sequence"/>
</dbReference>
<feature type="transmembrane region" description="Helical" evidence="6">
    <location>
        <begin position="382"/>
        <end position="399"/>
    </location>
</feature>
<feature type="transmembrane region" description="Helical" evidence="6">
    <location>
        <begin position="215"/>
        <end position="236"/>
    </location>
</feature>
<name>A0ABS3AVM1_9FIRM</name>
<feature type="transmembrane region" description="Helical" evidence="6">
    <location>
        <begin position="35"/>
        <end position="52"/>
    </location>
</feature>
<sequence length="469" mass="50800">MNNKSKLKGLVLAICVGLLIWLVPTPPSLDNKAMLLLAIFVSTILAVILNALPMGAATLMGLTVAVVTKTLSFSYAFAGYTNPIVWLILSAFFIAYGFIHTGLGQRIAYFFVAIFGKKTLGLAYGLSFTELLLAPAIPSVTARSGGIVYPITQALCFAFKSNPDNGTQKKLGSYLIIVVFQATVITSAMFLTAMAANPLAAKFAGDLGIHITWALWAKAAIVPGLVSLLVMPWFIFKIYPPQITETPGAVLFAKEKLAQMGPMKRSEILMSIGFFGLLAMWTFGSFFNISATEAALIGLAFLIITGVIKWSELLKLHNAWETFIWFGALIALAQALKDFGLASYFSSKIAELLTNTNLFVATALLFLIYFYIHYFFASSTAHVSALFLPMLMVAVGLGAPKIPTAILFAAGSSLFGGLTHYGIGPAPILFGSNFVPLKDWWKIGFLVSLVNIAIWAGVGFLWWRFLGLY</sequence>
<dbReference type="PANTHER" id="PTHR42826">
    <property type="entry name" value="DICARBOXYLATE TRANSPORTER 2.1, CHLOROPLASTIC"/>
    <property type="match status" value="1"/>
</dbReference>
<comment type="similarity">
    <text evidence="2">Belongs to the SLC13A/DASS transporter (TC 2.A.47) family. DIT1 subfamily.</text>
</comment>
<feature type="transmembrane region" description="Helical" evidence="6">
    <location>
        <begin position="323"/>
        <end position="345"/>
    </location>
</feature>
<dbReference type="Pfam" id="PF00939">
    <property type="entry name" value="Na_sulph_symp"/>
    <property type="match status" value="1"/>
</dbReference>
<keyword evidence="4 6" id="KW-1133">Transmembrane helix</keyword>
<feature type="transmembrane region" description="Helical" evidence="6">
    <location>
        <begin position="7"/>
        <end position="23"/>
    </location>
</feature>
<dbReference type="EMBL" id="JAFITA010000007">
    <property type="protein sequence ID" value="MBN4077407.1"/>
    <property type="molecule type" value="Genomic_DNA"/>
</dbReference>
<dbReference type="NCBIfam" id="TIGR00785">
    <property type="entry name" value="dass"/>
    <property type="match status" value="1"/>
</dbReference>
<feature type="transmembrane region" description="Helical" evidence="6">
    <location>
        <begin position="107"/>
        <end position="126"/>
    </location>
</feature>
<evidence type="ECO:0000313" key="7">
    <source>
        <dbReference type="EMBL" id="MBN4077407.1"/>
    </source>
</evidence>
<feature type="transmembrane region" description="Helical" evidence="6">
    <location>
        <begin position="443"/>
        <end position="463"/>
    </location>
</feature>
<keyword evidence="8" id="KW-1185">Reference proteome</keyword>
<evidence type="ECO:0000313" key="8">
    <source>
        <dbReference type="Proteomes" id="UP000765003"/>
    </source>
</evidence>
<evidence type="ECO:0000256" key="3">
    <source>
        <dbReference type="ARBA" id="ARBA00022692"/>
    </source>
</evidence>
<reference evidence="7" key="1">
    <citation type="submission" date="2021-02" db="EMBL/GenBank/DDBJ databases">
        <title>Activity-based single-cell genomes from oceanic crustal fluid captures similar information to metagenomic and metatranscriptomic surveys with orders of magnitude less sampling.</title>
        <authorList>
            <person name="D'Angelo T.S."/>
            <person name="Orcutt B.N."/>
        </authorList>
    </citation>
    <scope>NUCLEOTIDE SEQUENCE [LARGE SCALE GENOMIC DNA]</scope>
    <source>
        <strain evidence="7">AH-315-E05</strain>
    </source>
</reference>